<protein>
    <submittedName>
        <fullName evidence="3">Serine hydrolase</fullName>
    </submittedName>
</protein>
<dbReference type="GO" id="GO:0016787">
    <property type="term" value="F:hydrolase activity"/>
    <property type="evidence" value="ECO:0007669"/>
    <property type="project" value="UniProtKB-KW"/>
</dbReference>
<organism evidence="3 4">
    <name type="scientific">Endozoicomonas gorgoniicola</name>
    <dbReference type="NCBI Taxonomy" id="1234144"/>
    <lineage>
        <taxon>Bacteria</taxon>
        <taxon>Pseudomonadati</taxon>
        <taxon>Pseudomonadota</taxon>
        <taxon>Gammaproteobacteria</taxon>
        <taxon>Oceanospirillales</taxon>
        <taxon>Endozoicomonadaceae</taxon>
        <taxon>Endozoicomonas</taxon>
    </lineage>
</organism>
<feature type="chain" id="PRO_5045485285" evidence="1">
    <location>
        <begin position="21"/>
        <end position="462"/>
    </location>
</feature>
<evidence type="ECO:0000259" key="2">
    <source>
        <dbReference type="Pfam" id="PF00144"/>
    </source>
</evidence>
<accession>A0ABT3N3Z5</accession>
<dbReference type="InterPro" id="IPR050789">
    <property type="entry name" value="Diverse_Enzym_Activities"/>
</dbReference>
<evidence type="ECO:0000313" key="3">
    <source>
        <dbReference type="EMBL" id="MCW7556354.1"/>
    </source>
</evidence>
<evidence type="ECO:0000313" key="4">
    <source>
        <dbReference type="Proteomes" id="UP001209854"/>
    </source>
</evidence>
<sequence length="462" mass="51721">MKKQLLAIAISLAGISAAHATTTYHQPDQKMLDNLESYQVSAANWEEAKYMRFTMSDAHLYHNYALVTPDAKNKMPLKVVGGFDPAKMMVDDIRPGKKISMYNVMRDRAAIQSYVIMNKDGEILSEDYWSNTEETTNHHVMSAHKSFSSMLAFAVADAGYFKMSDPIGKYAPEFKGSKFENVSIQNFADMTAGVWDLPKSRDNYHNWGMTGLTTGSWDSHMAVSVGYNGLVKGKDGKMVPPADAYGQLNNFSEWLKVFAKEVKPSAGPGEFYAYRDVNTEMLGLVVTRTTGLPYAEAFDKFIWSKGGFNYPVSFFVNQEKESAASGSMNVTARDFAIGSYLMVHDGKNWKGEQVFPKSYVDAVKNGDEVVKKAWSQREYEALVYPQAFYKNQWRTVTDPETGKTFSTMIGVNGNFSAFDHETGNIIAVQGAYREPTGYAYVEVYVRSVIQPIFDELAKKNKG</sequence>
<dbReference type="InterPro" id="IPR001466">
    <property type="entry name" value="Beta-lactam-related"/>
</dbReference>
<dbReference type="InterPro" id="IPR012338">
    <property type="entry name" value="Beta-lactam/transpept-like"/>
</dbReference>
<gene>
    <name evidence="3" type="ORF">NX722_27720</name>
</gene>
<dbReference type="EMBL" id="JAPFCC010000001">
    <property type="protein sequence ID" value="MCW7556354.1"/>
    <property type="molecule type" value="Genomic_DNA"/>
</dbReference>
<dbReference type="RefSeq" id="WP_262566042.1">
    <property type="nucleotide sequence ID" value="NZ_JAPFCC010000001.1"/>
</dbReference>
<dbReference type="PANTHER" id="PTHR43283:SF7">
    <property type="entry name" value="BETA-LACTAMASE-RELATED DOMAIN-CONTAINING PROTEIN"/>
    <property type="match status" value="1"/>
</dbReference>
<dbReference type="Gene3D" id="3.40.710.10">
    <property type="entry name" value="DD-peptidase/beta-lactamase superfamily"/>
    <property type="match status" value="1"/>
</dbReference>
<keyword evidence="3" id="KW-0378">Hydrolase</keyword>
<dbReference type="Pfam" id="PF00144">
    <property type="entry name" value="Beta-lactamase"/>
    <property type="match status" value="1"/>
</dbReference>
<reference evidence="3 4" key="1">
    <citation type="submission" date="2022-10" db="EMBL/GenBank/DDBJ databases">
        <title>High-quality genome sequences of two octocoral-associated bacteria, Endozoicomonas euniceicola EF212 and Endozoicomonas gorgoniicola PS125.</title>
        <authorList>
            <person name="Chiou Y.-J."/>
            <person name="Chen Y.-H."/>
        </authorList>
    </citation>
    <scope>NUCLEOTIDE SEQUENCE [LARGE SCALE GENOMIC DNA]</scope>
    <source>
        <strain evidence="3 4">PS125</strain>
    </source>
</reference>
<evidence type="ECO:0000256" key="1">
    <source>
        <dbReference type="SAM" id="SignalP"/>
    </source>
</evidence>
<feature type="signal peptide" evidence="1">
    <location>
        <begin position="1"/>
        <end position="20"/>
    </location>
</feature>
<dbReference type="Proteomes" id="UP001209854">
    <property type="component" value="Unassembled WGS sequence"/>
</dbReference>
<feature type="domain" description="Beta-lactamase-related" evidence="2">
    <location>
        <begin position="114"/>
        <end position="326"/>
    </location>
</feature>
<proteinExistence type="predicted"/>
<name>A0ABT3N3Z5_9GAMM</name>
<dbReference type="PANTHER" id="PTHR43283">
    <property type="entry name" value="BETA-LACTAMASE-RELATED"/>
    <property type="match status" value="1"/>
</dbReference>
<keyword evidence="1" id="KW-0732">Signal</keyword>
<comment type="caution">
    <text evidence="3">The sequence shown here is derived from an EMBL/GenBank/DDBJ whole genome shotgun (WGS) entry which is preliminary data.</text>
</comment>
<dbReference type="SUPFAM" id="SSF56601">
    <property type="entry name" value="beta-lactamase/transpeptidase-like"/>
    <property type="match status" value="1"/>
</dbReference>
<keyword evidence="4" id="KW-1185">Reference proteome</keyword>